<evidence type="ECO:0000256" key="7">
    <source>
        <dbReference type="ARBA" id="ARBA00023209"/>
    </source>
</evidence>
<comment type="subcellular location">
    <subcellularLocation>
        <location evidence="11">Cell membrane</location>
        <topology evidence="11">Peripheral membrane protein</topology>
    </subcellularLocation>
</comment>
<feature type="site" description="Cleavage (non-hydrolytic); by autocatalysis" evidence="11">
    <location>
        <begin position="213"/>
        <end position="214"/>
    </location>
</feature>
<proteinExistence type="inferred from homology"/>
<dbReference type="RefSeq" id="WP_090474722.1">
    <property type="nucleotide sequence ID" value="NZ_LT629710.1"/>
</dbReference>
<keyword evidence="6 11" id="KW-0865">Zymogen</keyword>
<evidence type="ECO:0000256" key="1">
    <source>
        <dbReference type="ARBA" id="ARBA00022475"/>
    </source>
</evidence>
<comment type="similarity">
    <text evidence="11">Belongs to the phosphatidylserine decarboxylase family. PSD-A subfamily.</text>
</comment>
<name>A0A1H0JA87_9ACTN</name>
<keyword evidence="9 11" id="KW-1208">Phospholipid metabolism</keyword>
<dbReference type="STRING" id="1090615.SAMN04515671_0841"/>
<sequence length="249" mass="25670">MASGSQPLGGATAGSHLVQLIRSTVPPIHPGGRPIVLGALAGSLGLRFLLRAVGLKKLGSLVGRIGLTGTAASAVFFRAPRRVTPTDSSLVVAAADGLISLIEDAVPPSELGLGPQPRTRVSIFLSVFDVHVQRIPVDGVITQAAYKPGKFLSADLDKASEVNERNSLVIRSTHGPEVIVTQIAGLIARRIVCDVRPGASVLAGATYGLIRFGSRVDTYLPAGSTVDAILGQRTIGGETVLAHLPTVAS</sequence>
<evidence type="ECO:0000256" key="9">
    <source>
        <dbReference type="ARBA" id="ARBA00023264"/>
    </source>
</evidence>
<evidence type="ECO:0000313" key="13">
    <source>
        <dbReference type="Proteomes" id="UP000198741"/>
    </source>
</evidence>
<evidence type="ECO:0000256" key="8">
    <source>
        <dbReference type="ARBA" id="ARBA00023239"/>
    </source>
</evidence>
<keyword evidence="10 11" id="KW-0670">Pyruvate</keyword>
<comment type="PTM">
    <text evidence="11">Is synthesized initially as an inactive proenzyme. Formation of the active enzyme involves a self-maturation process in which the active site pyruvoyl group is generated from an internal serine residue via an autocatalytic post-translational modification. Two non-identical subunits are generated from the proenzyme in this reaction, and the pyruvate is formed at the N-terminus of the alpha chain, which is derived from the carboxyl end of the proenzyme. The post-translation cleavage follows an unusual pathway, termed non-hydrolytic serinolysis, in which the side chain hydroxyl group of the serine supplies its oxygen atom to form the C-terminus of the beta chain, while the remainder of the serine residue undergoes an oxidative deamination to produce ammonia and the pyruvoyl prosthetic group on the alpha chain.</text>
</comment>
<dbReference type="InterPro" id="IPR003817">
    <property type="entry name" value="PS_Dcarbxylase"/>
</dbReference>
<feature type="chain" id="PRO_5023558359" description="Phosphatidylserine decarboxylase alpha chain" evidence="11">
    <location>
        <begin position="214"/>
        <end position="249"/>
    </location>
</feature>
<feature type="active site" description="Schiff-base intermediate with substrate; via pyruvic acid" evidence="11">
    <location>
        <position position="214"/>
    </location>
</feature>
<dbReference type="Proteomes" id="UP000198741">
    <property type="component" value="Chromosome I"/>
</dbReference>
<evidence type="ECO:0000256" key="5">
    <source>
        <dbReference type="ARBA" id="ARBA00023136"/>
    </source>
</evidence>
<keyword evidence="7 11" id="KW-0594">Phospholipid biosynthesis</keyword>
<comment type="catalytic activity">
    <reaction evidence="11">
        <text>a 1,2-diacyl-sn-glycero-3-phospho-L-serine + H(+) = a 1,2-diacyl-sn-glycero-3-phosphoethanolamine + CO2</text>
        <dbReference type="Rhea" id="RHEA:20828"/>
        <dbReference type="ChEBI" id="CHEBI:15378"/>
        <dbReference type="ChEBI" id="CHEBI:16526"/>
        <dbReference type="ChEBI" id="CHEBI:57262"/>
        <dbReference type="ChEBI" id="CHEBI:64612"/>
        <dbReference type="EC" id="4.1.1.65"/>
    </reaction>
</comment>
<dbReference type="GO" id="GO:0004609">
    <property type="term" value="F:phosphatidylserine decarboxylase activity"/>
    <property type="evidence" value="ECO:0007669"/>
    <property type="project" value="UniProtKB-UniRule"/>
</dbReference>
<evidence type="ECO:0000256" key="11">
    <source>
        <dbReference type="HAMAP-Rule" id="MF_00664"/>
    </source>
</evidence>
<dbReference type="PANTHER" id="PTHR35809:SF1">
    <property type="entry name" value="ARCHAETIDYLSERINE DECARBOXYLASE PROENZYME-RELATED"/>
    <property type="match status" value="1"/>
</dbReference>
<dbReference type="EC" id="4.1.1.65" evidence="11"/>
<dbReference type="OrthoDB" id="9790893at2"/>
<dbReference type="InterPro" id="IPR033175">
    <property type="entry name" value="PSD-A"/>
</dbReference>
<dbReference type="GO" id="GO:0005886">
    <property type="term" value="C:plasma membrane"/>
    <property type="evidence" value="ECO:0007669"/>
    <property type="project" value="UniProtKB-SubCell"/>
</dbReference>
<organism evidence="12 13">
    <name type="scientific">Nakamurella panacisegetis</name>
    <dbReference type="NCBI Taxonomy" id="1090615"/>
    <lineage>
        <taxon>Bacteria</taxon>
        <taxon>Bacillati</taxon>
        <taxon>Actinomycetota</taxon>
        <taxon>Actinomycetes</taxon>
        <taxon>Nakamurellales</taxon>
        <taxon>Nakamurellaceae</taxon>
        <taxon>Nakamurella</taxon>
    </lineage>
</organism>
<evidence type="ECO:0000256" key="3">
    <source>
        <dbReference type="ARBA" id="ARBA00022793"/>
    </source>
</evidence>
<dbReference type="GO" id="GO:0006646">
    <property type="term" value="P:phosphatidylethanolamine biosynthetic process"/>
    <property type="evidence" value="ECO:0007669"/>
    <property type="project" value="UniProtKB-UniRule"/>
</dbReference>
<keyword evidence="2 11" id="KW-0444">Lipid biosynthesis</keyword>
<dbReference type="UniPathway" id="UPA00558">
    <property type="reaction ID" value="UER00616"/>
</dbReference>
<accession>A0A1H0JA87</accession>
<evidence type="ECO:0000256" key="10">
    <source>
        <dbReference type="ARBA" id="ARBA00023317"/>
    </source>
</evidence>
<comment type="function">
    <text evidence="11">Catalyzes the formation of phosphatidylethanolamine (PtdEtn) from phosphatidylserine (PtdSer).</text>
</comment>
<comment type="pathway">
    <text evidence="11">Phospholipid metabolism; phosphatidylethanolamine biosynthesis; phosphatidylethanolamine from CDP-diacylglycerol: step 2/2.</text>
</comment>
<feature type="modified residue" description="Pyruvic acid (Ser); by autocatalysis" evidence="11">
    <location>
        <position position="214"/>
    </location>
</feature>
<dbReference type="HAMAP" id="MF_00664">
    <property type="entry name" value="PS_decarb_PSD_A"/>
    <property type="match status" value="1"/>
</dbReference>
<evidence type="ECO:0000256" key="6">
    <source>
        <dbReference type="ARBA" id="ARBA00023145"/>
    </source>
</evidence>
<keyword evidence="3 11" id="KW-0210">Decarboxylase</keyword>
<evidence type="ECO:0000256" key="4">
    <source>
        <dbReference type="ARBA" id="ARBA00023098"/>
    </source>
</evidence>
<comment type="cofactor">
    <cofactor evidence="11">
        <name>pyruvate</name>
        <dbReference type="ChEBI" id="CHEBI:15361"/>
    </cofactor>
    <text evidence="11">Binds 1 pyruvoyl group covalently per subunit.</text>
</comment>
<protein>
    <recommendedName>
        <fullName evidence="11">Phosphatidylserine decarboxylase proenzyme</fullName>
        <ecNumber evidence="11">4.1.1.65</ecNumber>
    </recommendedName>
    <component>
        <recommendedName>
            <fullName evidence="11">Phosphatidylserine decarboxylase alpha chain</fullName>
        </recommendedName>
    </component>
    <component>
        <recommendedName>
            <fullName evidence="11">Phosphatidylserine decarboxylase beta chain</fullName>
        </recommendedName>
    </component>
</protein>
<keyword evidence="1 11" id="KW-1003">Cell membrane</keyword>
<reference evidence="12 13" key="1">
    <citation type="submission" date="2016-10" db="EMBL/GenBank/DDBJ databases">
        <authorList>
            <person name="de Groot N.N."/>
        </authorList>
    </citation>
    <scope>NUCLEOTIDE SEQUENCE [LARGE SCALE GENOMIC DNA]</scope>
    <source>
        <strain evidence="13">P4-7,KCTC 19426,CECT 7604</strain>
    </source>
</reference>
<keyword evidence="13" id="KW-1185">Reference proteome</keyword>
<dbReference type="PANTHER" id="PTHR35809">
    <property type="entry name" value="ARCHAETIDYLSERINE DECARBOXYLASE PROENZYME-RELATED"/>
    <property type="match status" value="1"/>
</dbReference>
<evidence type="ECO:0000256" key="2">
    <source>
        <dbReference type="ARBA" id="ARBA00022516"/>
    </source>
</evidence>
<dbReference type="NCBIfam" id="NF003679">
    <property type="entry name" value="PRK05305.1-3"/>
    <property type="match status" value="1"/>
</dbReference>
<dbReference type="AlphaFoldDB" id="A0A1H0JA87"/>
<keyword evidence="4 11" id="KW-0443">Lipid metabolism</keyword>
<comment type="subunit">
    <text evidence="11">Heterodimer of a large membrane-associated beta subunit and a small pyruvoyl-containing alpha subunit.</text>
</comment>
<gene>
    <name evidence="11" type="primary">psd</name>
    <name evidence="12" type="ORF">SAMN04515671_0841</name>
</gene>
<keyword evidence="5 11" id="KW-0472">Membrane</keyword>
<dbReference type="Pfam" id="PF02666">
    <property type="entry name" value="PS_Dcarbxylase"/>
    <property type="match status" value="1"/>
</dbReference>
<dbReference type="EMBL" id="LT629710">
    <property type="protein sequence ID" value="SDO40685.1"/>
    <property type="molecule type" value="Genomic_DNA"/>
</dbReference>
<feature type="chain" id="PRO_5023558360" description="Phosphatidylserine decarboxylase beta chain" evidence="11">
    <location>
        <begin position="1"/>
        <end position="213"/>
    </location>
</feature>
<keyword evidence="8 11" id="KW-0456">Lyase</keyword>
<evidence type="ECO:0000313" key="12">
    <source>
        <dbReference type="EMBL" id="SDO40685.1"/>
    </source>
</evidence>